<comment type="caution">
    <text evidence="1">The sequence shown here is derived from an EMBL/GenBank/DDBJ whole genome shotgun (WGS) entry which is preliminary data.</text>
</comment>
<reference evidence="1 2" key="2">
    <citation type="journal article" date="2017" name="Front. Plant Sci.">
        <title>Gene Classification and Mining of Molecular Markers Useful in Red Clover (Trifolium pratense) Breeding.</title>
        <authorList>
            <person name="Istvanek J."/>
            <person name="Dluhosova J."/>
            <person name="Dluhos P."/>
            <person name="Patkova L."/>
            <person name="Nedelnik J."/>
            <person name="Repkova J."/>
        </authorList>
    </citation>
    <scope>NUCLEOTIDE SEQUENCE [LARGE SCALE GENOMIC DNA]</scope>
    <source>
        <strain evidence="2">cv. Tatra</strain>
        <tissue evidence="1">Young leaves</tissue>
    </source>
</reference>
<reference evidence="1 2" key="1">
    <citation type="journal article" date="2014" name="Am. J. Bot.">
        <title>Genome assembly and annotation for red clover (Trifolium pratense; Fabaceae).</title>
        <authorList>
            <person name="Istvanek J."/>
            <person name="Jaros M."/>
            <person name="Krenek A."/>
            <person name="Repkova J."/>
        </authorList>
    </citation>
    <scope>NUCLEOTIDE SEQUENCE [LARGE SCALE GENOMIC DNA]</scope>
    <source>
        <strain evidence="2">cv. Tatra</strain>
        <tissue evidence="1">Young leaves</tissue>
    </source>
</reference>
<proteinExistence type="predicted"/>
<gene>
    <name evidence="1" type="ORF">L195_g024425</name>
</gene>
<sequence>MRLRSTQKLCGDFIVQRSAFKESQRLGEEVHYQPKRLPVHPGPEEVYISLWWLTCGVVNLWLGGRCPMDLSEIVASAFLTPLLKPGGGIRPIVVGIISRHLVSKVAMKRVSSGAEAILHGGNRVLSQLYEDDSLDMLTVDFSNAFNMVDRSTLLHEIRDNFKLLLHTWYLDGGTIIGDSEEMAKSLNIIQEIDIGRLMFGVKLLGGTVTRDKGFFEGVAMKRVVKAVELMHMLLWLPEPNLGVLLARSPSSLKLNIFLRVPSAIFGVREIHTSAGKCRGAWMGRK</sequence>
<accession>A0A2K3NDM2</accession>
<evidence type="ECO:0000313" key="1">
    <source>
        <dbReference type="EMBL" id="PNY01137.1"/>
    </source>
</evidence>
<dbReference type="AlphaFoldDB" id="A0A2K3NDM2"/>
<name>A0A2K3NDM2_TRIPR</name>
<protein>
    <recommendedName>
        <fullName evidence="3">Reverse transcriptase domain-containing protein</fullName>
    </recommendedName>
</protein>
<dbReference type="Proteomes" id="UP000236291">
    <property type="component" value="Unassembled WGS sequence"/>
</dbReference>
<evidence type="ECO:0008006" key="3">
    <source>
        <dbReference type="Google" id="ProtNLM"/>
    </source>
</evidence>
<organism evidence="1 2">
    <name type="scientific">Trifolium pratense</name>
    <name type="common">Red clover</name>
    <dbReference type="NCBI Taxonomy" id="57577"/>
    <lineage>
        <taxon>Eukaryota</taxon>
        <taxon>Viridiplantae</taxon>
        <taxon>Streptophyta</taxon>
        <taxon>Embryophyta</taxon>
        <taxon>Tracheophyta</taxon>
        <taxon>Spermatophyta</taxon>
        <taxon>Magnoliopsida</taxon>
        <taxon>eudicotyledons</taxon>
        <taxon>Gunneridae</taxon>
        <taxon>Pentapetalae</taxon>
        <taxon>rosids</taxon>
        <taxon>fabids</taxon>
        <taxon>Fabales</taxon>
        <taxon>Fabaceae</taxon>
        <taxon>Papilionoideae</taxon>
        <taxon>50 kb inversion clade</taxon>
        <taxon>NPAAA clade</taxon>
        <taxon>Hologalegina</taxon>
        <taxon>IRL clade</taxon>
        <taxon>Trifolieae</taxon>
        <taxon>Trifolium</taxon>
    </lineage>
</organism>
<evidence type="ECO:0000313" key="2">
    <source>
        <dbReference type="Proteomes" id="UP000236291"/>
    </source>
</evidence>
<dbReference type="EMBL" id="ASHM01019738">
    <property type="protein sequence ID" value="PNY01137.1"/>
    <property type="molecule type" value="Genomic_DNA"/>
</dbReference>